<protein>
    <submittedName>
        <fullName evidence="4">Exonuclease VII small subunit</fullName>
    </submittedName>
</protein>
<dbReference type="Gene3D" id="1.10.287.1040">
    <property type="entry name" value="Exonuclease VII, small subunit"/>
    <property type="match status" value="1"/>
</dbReference>
<dbReference type="Proteomes" id="UP000258707">
    <property type="component" value="Chromosome"/>
</dbReference>
<dbReference type="EMBL" id="CP024047">
    <property type="protein sequence ID" value="AXR77484.1"/>
    <property type="molecule type" value="Genomic_DNA"/>
</dbReference>
<dbReference type="GO" id="GO:0008855">
    <property type="term" value="F:exodeoxyribonuclease VII activity"/>
    <property type="evidence" value="ECO:0007669"/>
    <property type="project" value="InterPro"/>
</dbReference>
<keyword evidence="1" id="KW-0963">Cytoplasm</keyword>
<dbReference type="KEGG" id="nan:AArc1_1143"/>
<evidence type="ECO:0000256" key="3">
    <source>
        <dbReference type="ARBA" id="ARBA00022801"/>
    </source>
</evidence>
<keyword evidence="3" id="KW-0378">Hydrolase</keyword>
<evidence type="ECO:0000256" key="1">
    <source>
        <dbReference type="ARBA" id="ARBA00022490"/>
    </source>
</evidence>
<evidence type="ECO:0000313" key="4">
    <source>
        <dbReference type="EMBL" id="AXR77484.1"/>
    </source>
</evidence>
<dbReference type="NCBIfam" id="TIGR01280">
    <property type="entry name" value="xseB"/>
    <property type="match status" value="1"/>
</dbReference>
<dbReference type="SUPFAM" id="SSF116842">
    <property type="entry name" value="XseB-like"/>
    <property type="match status" value="1"/>
</dbReference>
<dbReference type="GO" id="GO:0006308">
    <property type="term" value="P:DNA catabolic process"/>
    <property type="evidence" value="ECO:0007669"/>
    <property type="project" value="InterPro"/>
</dbReference>
<organism evidence="4 5">
    <name type="scientific">Natrarchaeobaculum sulfurireducens</name>
    <dbReference type="NCBI Taxonomy" id="2044521"/>
    <lineage>
        <taxon>Archaea</taxon>
        <taxon>Methanobacteriati</taxon>
        <taxon>Methanobacteriota</taxon>
        <taxon>Stenosarchaea group</taxon>
        <taxon>Halobacteria</taxon>
        <taxon>Halobacteriales</taxon>
        <taxon>Natrialbaceae</taxon>
        <taxon>Natrarchaeobaculum</taxon>
    </lineage>
</organism>
<dbReference type="AlphaFoldDB" id="A0A346PD89"/>
<accession>A0A346PD89</accession>
<reference evidence="5" key="1">
    <citation type="submission" date="2017-10" db="EMBL/GenBank/DDBJ databases">
        <title>Phenotypic and genomic properties of facultatively anaerobic sulfur-reducing natronoarchaea from hypersaline soda lakes.</title>
        <authorList>
            <person name="Sorokin D.Y."/>
            <person name="Kublanov I.V."/>
            <person name="Roman P."/>
            <person name="Sinninghe Damste J.S."/>
            <person name="Golyshin P.N."/>
            <person name="Rojo D."/>
            <person name="Ciordia S."/>
            <person name="Mena Md.C."/>
            <person name="Ferrer M."/>
            <person name="Messina E."/>
            <person name="Smedile F."/>
            <person name="La Spada G."/>
            <person name="La Cono V."/>
            <person name="Yakimov M.M."/>
        </authorList>
    </citation>
    <scope>NUCLEOTIDE SEQUENCE [LARGE SCALE GENOMIC DNA]</scope>
    <source>
        <strain evidence="5">AArc1</strain>
    </source>
</reference>
<dbReference type="InterPro" id="IPR003761">
    <property type="entry name" value="Exonuc_VII_S"/>
</dbReference>
<dbReference type="GeneID" id="37637955"/>
<name>A0A346PD89_9EURY</name>
<gene>
    <name evidence="4" type="ORF">AArc1_1143</name>
</gene>
<sequence length="73" mass="7915">MSDSSEIPADASISDKTDRLEEIIAQLEDGGLSLERAKELHTEGTRLLAELEEELDIGGGEIIERSAEDSLES</sequence>
<dbReference type="InterPro" id="IPR037004">
    <property type="entry name" value="Exonuc_VII_ssu_sf"/>
</dbReference>
<dbReference type="GO" id="GO:0009318">
    <property type="term" value="C:exodeoxyribonuclease VII complex"/>
    <property type="evidence" value="ECO:0007669"/>
    <property type="project" value="InterPro"/>
</dbReference>
<keyword evidence="4" id="KW-0269">Exonuclease</keyword>
<dbReference type="Pfam" id="PF02609">
    <property type="entry name" value="Exonuc_VII_S"/>
    <property type="match status" value="1"/>
</dbReference>
<proteinExistence type="predicted"/>
<evidence type="ECO:0000256" key="2">
    <source>
        <dbReference type="ARBA" id="ARBA00022722"/>
    </source>
</evidence>
<keyword evidence="2" id="KW-0540">Nuclease</keyword>
<evidence type="ECO:0000313" key="5">
    <source>
        <dbReference type="Proteomes" id="UP000258707"/>
    </source>
</evidence>
<dbReference type="RefSeq" id="WP_117363658.1">
    <property type="nucleotide sequence ID" value="NZ_CP024047.1"/>
</dbReference>